<comment type="similarity">
    <text evidence="1">Belongs to the metallo-dependent hydrolases superfamily. NagA family.</text>
</comment>
<dbReference type="GO" id="GO:0006046">
    <property type="term" value="P:N-acetylglucosamine catabolic process"/>
    <property type="evidence" value="ECO:0007669"/>
    <property type="project" value="TreeGrafter"/>
</dbReference>
<dbReference type="AlphaFoldDB" id="A0A5K7XBN3"/>
<dbReference type="EMBL" id="AP021861">
    <property type="protein sequence ID" value="BBO33918.1"/>
    <property type="molecule type" value="Genomic_DNA"/>
</dbReference>
<evidence type="ECO:0000256" key="2">
    <source>
        <dbReference type="ARBA" id="ARBA00022801"/>
    </source>
</evidence>
<gene>
    <name evidence="3" type="ORF">PLANPX_3530</name>
</gene>
<dbReference type="SUPFAM" id="SSF51556">
    <property type="entry name" value="Metallo-dependent hydrolases"/>
    <property type="match status" value="1"/>
</dbReference>
<keyword evidence="4" id="KW-1185">Reference proteome</keyword>
<protein>
    <submittedName>
        <fullName evidence="3">N-acetylglucosamine-6-phosphate deacetylase</fullName>
        <ecNumber evidence="3">3.5.1.25</ecNumber>
    </submittedName>
</protein>
<keyword evidence="2 3" id="KW-0378">Hydrolase</keyword>
<dbReference type="EC" id="3.5.1.25" evidence="3"/>
<dbReference type="PANTHER" id="PTHR11113:SF14">
    <property type="entry name" value="N-ACETYLGLUCOSAMINE-6-PHOSPHATE DEACETYLASE"/>
    <property type="match status" value="1"/>
</dbReference>
<evidence type="ECO:0000313" key="3">
    <source>
        <dbReference type="EMBL" id="BBO33918.1"/>
    </source>
</evidence>
<dbReference type="KEGG" id="lpav:PLANPX_3530"/>
<reference evidence="4" key="1">
    <citation type="submission" date="2019-10" db="EMBL/GenBank/DDBJ databases">
        <title>Lacipirellula parvula gen. nov., sp. nov., representing a lineage of planctomycetes widespread in freshwater anoxic habitats, and description of the family Lacipirellulaceae.</title>
        <authorList>
            <person name="Dedysh S.N."/>
            <person name="Kulichevskaya I.S."/>
            <person name="Beletsky A.V."/>
            <person name="Rakitin A.L."/>
            <person name="Mardanov A.V."/>
            <person name="Ivanova A.A."/>
            <person name="Saltykova V.X."/>
            <person name="Rijpstra W.I.C."/>
            <person name="Sinninghe Damste J.S."/>
            <person name="Ravin N.V."/>
        </authorList>
    </citation>
    <scope>NUCLEOTIDE SEQUENCE [LARGE SCALE GENOMIC DNA]</scope>
    <source>
        <strain evidence="4">PX69</strain>
    </source>
</reference>
<dbReference type="Gene3D" id="3.20.20.140">
    <property type="entry name" value="Metal-dependent hydrolases"/>
    <property type="match status" value="1"/>
</dbReference>
<accession>A0A5K7XBN3</accession>
<dbReference type="RefSeq" id="WP_152099593.1">
    <property type="nucleotide sequence ID" value="NZ_AP021861.1"/>
</dbReference>
<proteinExistence type="inferred from homology"/>
<sequence>MTRLETSAATDVRFFDLQVNGYASVDFNGDQLSSAELRAACEAMRGDGVEKFLATIITDDLSIMAARLQRVAAATASDELAHQMVAGIHIEGPFISREPGYVGAHPAAEARPATLDAAKQLLDAADGMVKLVTLAPEQDADGRVTAWLVSQGVVVSAGHCNPSLDQLERSIDAGLSMFTHLGNGCPLQMHRHDNIVQRALGLADRLWLCFIADGVHVPFVALRNYLRLVGPERAIVVSDAMSAAGKGPGRYMLAGQEVVVDEQLATWAADRSHLVGSACTLRQMSNNLRTKLSISEADVTRMTRTNPLAALSLASSG</sequence>
<evidence type="ECO:0000313" key="4">
    <source>
        <dbReference type="Proteomes" id="UP000326837"/>
    </source>
</evidence>
<dbReference type="PANTHER" id="PTHR11113">
    <property type="entry name" value="N-ACETYLGLUCOSAMINE-6-PHOSPHATE DEACETYLASE"/>
    <property type="match status" value="1"/>
</dbReference>
<name>A0A5K7XBN3_9BACT</name>
<dbReference type="GO" id="GO:0008448">
    <property type="term" value="F:N-acetylglucosamine-6-phosphate deacetylase activity"/>
    <property type="evidence" value="ECO:0007669"/>
    <property type="project" value="UniProtKB-EC"/>
</dbReference>
<dbReference type="Proteomes" id="UP000326837">
    <property type="component" value="Chromosome"/>
</dbReference>
<dbReference type="InterPro" id="IPR032466">
    <property type="entry name" value="Metal_Hydrolase"/>
</dbReference>
<organism evidence="3 4">
    <name type="scientific">Lacipirellula parvula</name>
    <dbReference type="NCBI Taxonomy" id="2650471"/>
    <lineage>
        <taxon>Bacteria</taxon>
        <taxon>Pseudomonadati</taxon>
        <taxon>Planctomycetota</taxon>
        <taxon>Planctomycetia</taxon>
        <taxon>Pirellulales</taxon>
        <taxon>Lacipirellulaceae</taxon>
        <taxon>Lacipirellula</taxon>
    </lineage>
</organism>
<evidence type="ECO:0000256" key="1">
    <source>
        <dbReference type="ARBA" id="ARBA00010716"/>
    </source>
</evidence>